<dbReference type="GO" id="GO:0000160">
    <property type="term" value="P:phosphorelay signal transduction system"/>
    <property type="evidence" value="ECO:0007669"/>
    <property type="project" value="InterPro"/>
</dbReference>
<dbReference type="AlphaFoldDB" id="A0A9J7AVT4"/>
<evidence type="ECO:0000313" key="4">
    <source>
        <dbReference type="EMBL" id="UUX49533.1"/>
    </source>
</evidence>
<dbReference type="PANTHER" id="PTHR44591">
    <property type="entry name" value="STRESS RESPONSE REGULATOR PROTEIN 1"/>
    <property type="match status" value="1"/>
</dbReference>
<protein>
    <submittedName>
        <fullName evidence="4">Response regulator</fullName>
    </submittedName>
</protein>
<evidence type="ECO:0000256" key="1">
    <source>
        <dbReference type="ARBA" id="ARBA00022553"/>
    </source>
</evidence>
<dbReference type="KEGG" id="naci:NUH88_19305"/>
<dbReference type="PROSITE" id="PS50110">
    <property type="entry name" value="RESPONSE_REGULATORY"/>
    <property type="match status" value="1"/>
</dbReference>
<accession>A0A9J7AVT4</accession>
<dbReference type="Proteomes" id="UP001060336">
    <property type="component" value="Chromosome"/>
</dbReference>
<proteinExistence type="predicted"/>
<dbReference type="Gene3D" id="3.40.50.2300">
    <property type="match status" value="1"/>
</dbReference>
<dbReference type="PANTHER" id="PTHR44591:SF3">
    <property type="entry name" value="RESPONSE REGULATORY DOMAIN-CONTAINING PROTEIN"/>
    <property type="match status" value="1"/>
</dbReference>
<dbReference type="EMBL" id="CP102480">
    <property type="protein sequence ID" value="UUX49533.1"/>
    <property type="molecule type" value="Genomic_DNA"/>
</dbReference>
<dbReference type="SUPFAM" id="SSF52172">
    <property type="entry name" value="CheY-like"/>
    <property type="match status" value="1"/>
</dbReference>
<name>A0A9J7AVT4_9PROT</name>
<feature type="domain" description="Response regulatory" evidence="3">
    <location>
        <begin position="3"/>
        <end position="120"/>
    </location>
</feature>
<dbReference type="Pfam" id="PF00072">
    <property type="entry name" value="Response_reg"/>
    <property type="match status" value="1"/>
</dbReference>
<gene>
    <name evidence="4" type="ORF">NUH88_19305</name>
</gene>
<dbReference type="InterPro" id="IPR001789">
    <property type="entry name" value="Sig_transdc_resp-reg_receiver"/>
</dbReference>
<evidence type="ECO:0000256" key="2">
    <source>
        <dbReference type="PROSITE-ProRule" id="PRU00169"/>
    </source>
</evidence>
<organism evidence="4 5">
    <name type="scientific">Nisaea acidiphila</name>
    <dbReference type="NCBI Taxonomy" id="1862145"/>
    <lineage>
        <taxon>Bacteria</taxon>
        <taxon>Pseudomonadati</taxon>
        <taxon>Pseudomonadota</taxon>
        <taxon>Alphaproteobacteria</taxon>
        <taxon>Rhodospirillales</taxon>
        <taxon>Thalassobaculaceae</taxon>
        <taxon>Nisaea</taxon>
    </lineage>
</organism>
<reference evidence="4" key="1">
    <citation type="submission" date="2022-08" db="EMBL/GenBank/DDBJ databases">
        <title>Nisaea acidiphila sp. nov., isolated from a marine algal debris and emended description of the genus Nisaea Urios et al. 2008.</title>
        <authorList>
            <person name="Kwon K."/>
        </authorList>
    </citation>
    <scope>NUCLEOTIDE SEQUENCE</scope>
    <source>
        <strain evidence="4">MEBiC11861</strain>
    </source>
</reference>
<dbReference type="RefSeq" id="WP_257768257.1">
    <property type="nucleotide sequence ID" value="NZ_CP102480.1"/>
</dbReference>
<dbReference type="SMART" id="SM00448">
    <property type="entry name" value="REC"/>
    <property type="match status" value="1"/>
</dbReference>
<dbReference type="InterPro" id="IPR050595">
    <property type="entry name" value="Bact_response_regulator"/>
</dbReference>
<feature type="modified residue" description="4-aspartylphosphate" evidence="2">
    <location>
        <position position="52"/>
    </location>
</feature>
<keyword evidence="1 2" id="KW-0597">Phosphoprotein</keyword>
<sequence length="121" mass="13268">MPSILIVDDDKPLRDLLATVLQEQGYDVETAEEGNAALTWMESAAFDLVISDIIMPGKEGIETIREIRSLYPSVLIIAMSTGGSLGNAQILEYARMIGAHEAIRKPVEIPVLIDTISRMLQ</sequence>
<dbReference type="CDD" id="cd00156">
    <property type="entry name" value="REC"/>
    <property type="match status" value="1"/>
</dbReference>
<evidence type="ECO:0000313" key="5">
    <source>
        <dbReference type="Proteomes" id="UP001060336"/>
    </source>
</evidence>
<dbReference type="InterPro" id="IPR011006">
    <property type="entry name" value="CheY-like_superfamily"/>
</dbReference>
<evidence type="ECO:0000259" key="3">
    <source>
        <dbReference type="PROSITE" id="PS50110"/>
    </source>
</evidence>
<keyword evidence="5" id="KW-1185">Reference proteome</keyword>